<dbReference type="SUPFAM" id="SSF53474">
    <property type="entry name" value="alpha/beta-Hydrolases"/>
    <property type="match status" value="1"/>
</dbReference>
<sequence>MTGFAELHEPATDTAAPPVLLLHGNAAASWMWAPQVEAFGDRLVVTPDLPGFGEHAGEVWPGLPEVADRVADRLAALGITTPVDVVGLSLGGIVALHLAARHPGLVRSLFVTGAMVTPLGSTVRATAKLQLLLWNAPWFWKAQAAAFRLPEDGRKTYVEHGLSVSRETARRVLADVTTGGVPDGLKHFTAPLLAVVGEREPRSTRRSLHAVRAAAPHAKVHVVPGMHHIWNVEDVALFNATMRHWLDGEVHPRLTGIP</sequence>
<gene>
    <name evidence="2" type="ORF">BA062_16855</name>
</gene>
<protein>
    <submittedName>
        <fullName evidence="2">Alpha/beta hydrolase</fullName>
    </submittedName>
</protein>
<dbReference type="OrthoDB" id="5495375at2"/>
<dbReference type="AlphaFoldDB" id="A0A318LRV2"/>
<comment type="caution">
    <text evidence="2">The sequence shown here is derived from an EMBL/GenBank/DDBJ whole genome shotgun (WGS) entry which is preliminary data.</text>
</comment>
<evidence type="ECO:0000313" key="2">
    <source>
        <dbReference type="EMBL" id="PXY33893.1"/>
    </source>
</evidence>
<accession>A0A318LRV2</accession>
<keyword evidence="3" id="KW-1185">Reference proteome</keyword>
<keyword evidence="2" id="KW-0378">Hydrolase</keyword>
<proteinExistence type="predicted"/>
<dbReference type="Proteomes" id="UP000247892">
    <property type="component" value="Unassembled WGS sequence"/>
</dbReference>
<dbReference type="PANTHER" id="PTHR43798">
    <property type="entry name" value="MONOACYLGLYCEROL LIPASE"/>
    <property type="match status" value="1"/>
</dbReference>
<evidence type="ECO:0000259" key="1">
    <source>
        <dbReference type="Pfam" id="PF00561"/>
    </source>
</evidence>
<evidence type="ECO:0000313" key="3">
    <source>
        <dbReference type="Proteomes" id="UP000247892"/>
    </source>
</evidence>
<name>A0A318LRV2_9PSEU</name>
<dbReference type="EMBL" id="MASU01000006">
    <property type="protein sequence ID" value="PXY33893.1"/>
    <property type="molecule type" value="Genomic_DNA"/>
</dbReference>
<dbReference type="InterPro" id="IPR029058">
    <property type="entry name" value="AB_hydrolase_fold"/>
</dbReference>
<dbReference type="PRINTS" id="PR00111">
    <property type="entry name" value="ABHYDROLASE"/>
</dbReference>
<dbReference type="Pfam" id="PF00561">
    <property type="entry name" value="Abhydrolase_1"/>
    <property type="match status" value="1"/>
</dbReference>
<dbReference type="GO" id="GO:0016787">
    <property type="term" value="F:hydrolase activity"/>
    <property type="evidence" value="ECO:0007669"/>
    <property type="project" value="UniProtKB-KW"/>
</dbReference>
<dbReference type="InterPro" id="IPR000073">
    <property type="entry name" value="AB_hydrolase_1"/>
</dbReference>
<dbReference type="InterPro" id="IPR050266">
    <property type="entry name" value="AB_hydrolase_sf"/>
</dbReference>
<dbReference type="RefSeq" id="WP_110337795.1">
    <property type="nucleotide sequence ID" value="NZ_JBHVKT010000020.1"/>
</dbReference>
<feature type="domain" description="AB hydrolase-1" evidence="1">
    <location>
        <begin position="17"/>
        <end position="171"/>
    </location>
</feature>
<organism evidence="2 3">
    <name type="scientific">Prauserella flavalba</name>
    <dbReference type="NCBI Taxonomy" id="1477506"/>
    <lineage>
        <taxon>Bacteria</taxon>
        <taxon>Bacillati</taxon>
        <taxon>Actinomycetota</taxon>
        <taxon>Actinomycetes</taxon>
        <taxon>Pseudonocardiales</taxon>
        <taxon>Pseudonocardiaceae</taxon>
        <taxon>Prauserella</taxon>
    </lineage>
</organism>
<reference evidence="2 3" key="1">
    <citation type="submission" date="2016-07" db="EMBL/GenBank/DDBJ databases">
        <title>Draft genome sequence of Prauserella sp. YIM 121212, isolated from alkaline soil.</title>
        <authorList>
            <person name="Ruckert C."/>
            <person name="Albersmeier A."/>
            <person name="Jiang C.-L."/>
            <person name="Jiang Y."/>
            <person name="Kalinowski J."/>
            <person name="Schneider O."/>
            <person name="Winkler A."/>
            <person name="Zotchev S.B."/>
        </authorList>
    </citation>
    <scope>NUCLEOTIDE SEQUENCE [LARGE SCALE GENOMIC DNA]</scope>
    <source>
        <strain evidence="2 3">YIM 121212</strain>
    </source>
</reference>
<dbReference type="Gene3D" id="3.40.50.1820">
    <property type="entry name" value="alpha/beta hydrolase"/>
    <property type="match status" value="1"/>
</dbReference>